<evidence type="ECO:0000256" key="1">
    <source>
        <dbReference type="ARBA" id="ARBA00007754"/>
    </source>
</evidence>
<dbReference type="PROSITE" id="PS51764">
    <property type="entry name" value="GH26"/>
    <property type="match status" value="1"/>
</dbReference>
<dbReference type="AlphaFoldDB" id="A0A1I4WKJ6"/>
<keyword evidence="7" id="KW-1185">Reference proteome</keyword>
<feature type="active site" description="Proton donor" evidence="4">
    <location>
        <position position="196"/>
    </location>
</feature>
<dbReference type="Gene3D" id="3.20.20.80">
    <property type="entry name" value="Glycosidases"/>
    <property type="match status" value="1"/>
</dbReference>
<organism evidence="6 7">
    <name type="scientific">Paenimyroides ummariense</name>
    <dbReference type="NCBI Taxonomy" id="913024"/>
    <lineage>
        <taxon>Bacteria</taxon>
        <taxon>Pseudomonadati</taxon>
        <taxon>Bacteroidota</taxon>
        <taxon>Flavobacteriia</taxon>
        <taxon>Flavobacteriales</taxon>
        <taxon>Flavobacteriaceae</taxon>
        <taxon>Paenimyroides</taxon>
    </lineage>
</organism>
<keyword evidence="3 4" id="KW-0326">Glycosidase</keyword>
<accession>A0A1I4WKJ6</accession>
<dbReference type="GO" id="GO:0006080">
    <property type="term" value="P:substituted mannan metabolic process"/>
    <property type="evidence" value="ECO:0007669"/>
    <property type="project" value="InterPro"/>
</dbReference>
<dbReference type="OrthoDB" id="9816550at2"/>
<dbReference type="Proteomes" id="UP000199036">
    <property type="component" value="Unassembled WGS sequence"/>
</dbReference>
<dbReference type="SUPFAM" id="SSF51445">
    <property type="entry name" value="(Trans)glycosidases"/>
    <property type="match status" value="1"/>
</dbReference>
<feature type="domain" description="GH26" evidence="5">
    <location>
        <begin position="36"/>
        <end position="381"/>
    </location>
</feature>
<dbReference type="GO" id="GO:0016985">
    <property type="term" value="F:mannan endo-1,4-beta-mannosidase activity"/>
    <property type="evidence" value="ECO:0007669"/>
    <property type="project" value="InterPro"/>
</dbReference>
<dbReference type="PANTHER" id="PTHR40079:SF4">
    <property type="entry name" value="GH26 DOMAIN-CONTAINING PROTEIN-RELATED"/>
    <property type="match status" value="1"/>
</dbReference>
<dbReference type="InterPro" id="IPR017853">
    <property type="entry name" value="GH"/>
</dbReference>
<proteinExistence type="inferred from homology"/>
<evidence type="ECO:0000313" key="6">
    <source>
        <dbReference type="EMBL" id="SFN13509.1"/>
    </source>
</evidence>
<name>A0A1I4WKJ6_9FLAO</name>
<dbReference type="EMBL" id="FOVI01000001">
    <property type="protein sequence ID" value="SFN13509.1"/>
    <property type="molecule type" value="Genomic_DNA"/>
</dbReference>
<dbReference type="InterPro" id="IPR022790">
    <property type="entry name" value="GH26_dom"/>
</dbReference>
<evidence type="ECO:0000256" key="3">
    <source>
        <dbReference type="ARBA" id="ARBA00023295"/>
    </source>
</evidence>
<evidence type="ECO:0000256" key="4">
    <source>
        <dbReference type="PROSITE-ProRule" id="PRU01100"/>
    </source>
</evidence>
<feature type="active site" description="Nucleophile" evidence="4">
    <location>
        <position position="305"/>
    </location>
</feature>
<dbReference type="PRINTS" id="PR00739">
    <property type="entry name" value="GLHYDRLASE26"/>
</dbReference>
<keyword evidence="2 4" id="KW-0378">Hydrolase</keyword>
<dbReference type="RefSeq" id="WP_091517788.1">
    <property type="nucleotide sequence ID" value="NZ_FOVI01000001.1"/>
</dbReference>
<dbReference type="PANTHER" id="PTHR40079">
    <property type="entry name" value="MANNAN ENDO-1,4-BETA-MANNOSIDASE E-RELATED"/>
    <property type="match status" value="1"/>
</dbReference>
<evidence type="ECO:0000313" key="7">
    <source>
        <dbReference type="Proteomes" id="UP000199036"/>
    </source>
</evidence>
<protein>
    <submittedName>
        <fullName evidence="6">Mannan endo-1,4-beta-mannosidase</fullName>
    </submittedName>
</protein>
<dbReference type="Pfam" id="PF02156">
    <property type="entry name" value="Glyco_hydro_26"/>
    <property type="match status" value="1"/>
</dbReference>
<comment type="similarity">
    <text evidence="1 4">Belongs to the glycosyl hydrolase 26 family.</text>
</comment>
<evidence type="ECO:0000256" key="2">
    <source>
        <dbReference type="ARBA" id="ARBA00022801"/>
    </source>
</evidence>
<dbReference type="STRING" id="913024.SAMN05421741_101255"/>
<dbReference type="InterPro" id="IPR000805">
    <property type="entry name" value="Glyco_hydro_26"/>
</dbReference>
<reference evidence="7" key="1">
    <citation type="submission" date="2016-10" db="EMBL/GenBank/DDBJ databases">
        <authorList>
            <person name="Varghese N."/>
            <person name="Submissions S."/>
        </authorList>
    </citation>
    <scope>NUCLEOTIDE SEQUENCE [LARGE SCALE GENOMIC DNA]</scope>
    <source>
        <strain evidence="7">DS-12</strain>
    </source>
</reference>
<sequence>MKAIYFLLFLSLCISCGDDNTADSIDNDPPIPQPSEEKIKFVNNLTRIANEGKIIIGHQSTNVSGIGWRYNDFPNGEKSDFKDVSNKIPAIMGWEFAPNGLQFINNYEGIPYDKIIQLCNKNTANNGINTFALHPDRFDRAGGSWSSGPGSVKSILPNEAKHEVYKKYLDDMAAYFAQLKLPDGKPAPFIFRPFHEMDREWFWWGSTSCTNEEYIALFRFTIDYLRSKNLPNMVVCYAPATPLDATEYLRRYPGDAYVDVLGIDLYHLSTAPNSNNGANWDFIKGKLQMLQQVGNQKNKPIAWTETGQQNLTSNTYFTQLTQLLKSNNIKLAYLMFWSNATTTIDSGGGLGYYVPYSVMNNNALKNDFINFTNQPNYIFQNSQEAIYK</sequence>
<gene>
    <name evidence="6" type="ORF">SAMN05421741_101255</name>
</gene>
<evidence type="ECO:0000259" key="5">
    <source>
        <dbReference type="PROSITE" id="PS51764"/>
    </source>
</evidence>